<evidence type="ECO:0000313" key="3">
    <source>
        <dbReference type="EMBL" id="MCW3807960.1"/>
    </source>
</evidence>
<dbReference type="AlphaFoldDB" id="A0AAE3MIH2"/>
<dbReference type="EMBL" id="JAPDPI010000073">
    <property type="protein sequence ID" value="MCW3807960.1"/>
    <property type="molecule type" value="Genomic_DNA"/>
</dbReference>
<protein>
    <submittedName>
        <fullName evidence="3">SPOR domain-containing protein</fullName>
    </submittedName>
</protein>
<accession>A0AAE3MIH2</accession>
<evidence type="ECO:0000313" key="4">
    <source>
        <dbReference type="Proteomes" id="UP001207408"/>
    </source>
</evidence>
<gene>
    <name evidence="3" type="ORF">OM074_20220</name>
</gene>
<dbReference type="RefSeq" id="WP_301202469.1">
    <property type="nucleotide sequence ID" value="NZ_JAPDPI010000073.1"/>
</dbReference>
<dbReference type="GO" id="GO:0042834">
    <property type="term" value="F:peptidoglycan binding"/>
    <property type="evidence" value="ECO:0007669"/>
    <property type="project" value="InterPro"/>
</dbReference>
<feature type="signal peptide" evidence="1">
    <location>
        <begin position="1"/>
        <end position="20"/>
    </location>
</feature>
<feature type="chain" id="PRO_5041943576" evidence="1">
    <location>
        <begin position="21"/>
        <end position="211"/>
    </location>
</feature>
<keyword evidence="1" id="KW-0732">Signal</keyword>
<name>A0AAE3MIH2_9BACT</name>
<comment type="caution">
    <text evidence="3">The sequence shown here is derived from an EMBL/GenBank/DDBJ whole genome shotgun (WGS) entry which is preliminary data.</text>
</comment>
<sequence length="211" mass="24570">MTKSLCFFLLLLSLSHSLFSQNKKYDIYVKKGCSNCLYTEQNVKTDAVNYLWVDSLNNGPRMVRQLKELGYNGRIVMPVIIADDSIVLHPVHLENGKYIPSALKDVVESVNNNTIETIVKDEFNKAETDCDYKQELILYYVVCFNSKSEVEALKKVKELHGRGYSHADFIFYKKWFRVFINVFDNWDEADVSLDQLKLSEKVTYILKEIRN</sequence>
<evidence type="ECO:0000256" key="1">
    <source>
        <dbReference type="SAM" id="SignalP"/>
    </source>
</evidence>
<evidence type="ECO:0000259" key="2">
    <source>
        <dbReference type="Pfam" id="PF05036"/>
    </source>
</evidence>
<dbReference type="InterPro" id="IPR007730">
    <property type="entry name" value="SPOR-like_dom"/>
</dbReference>
<keyword evidence="4" id="KW-1185">Reference proteome</keyword>
<reference evidence="3" key="1">
    <citation type="submission" date="2022-10" db="EMBL/GenBank/DDBJ databases">
        <authorList>
            <person name="Yu W.X."/>
        </authorList>
    </citation>
    <scope>NUCLEOTIDE SEQUENCE</scope>
    <source>
        <strain evidence="3">D04</strain>
    </source>
</reference>
<feature type="domain" description="SPOR" evidence="2">
    <location>
        <begin position="139"/>
        <end position="199"/>
    </location>
</feature>
<dbReference type="Pfam" id="PF05036">
    <property type="entry name" value="SPOR"/>
    <property type="match status" value="1"/>
</dbReference>
<organism evidence="3 4">
    <name type="scientific">Plebeiibacterium marinum</name>
    <dbReference type="NCBI Taxonomy" id="2992111"/>
    <lineage>
        <taxon>Bacteria</taxon>
        <taxon>Pseudomonadati</taxon>
        <taxon>Bacteroidota</taxon>
        <taxon>Bacteroidia</taxon>
        <taxon>Marinilabiliales</taxon>
        <taxon>Marinilabiliaceae</taxon>
        <taxon>Plebeiibacterium</taxon>
    </lineage>
</organism>
<dbReference type="Proteomes" id="UP001207408">
    <property type="component" value="Unassembled WGS sequence"/>
</dbReference>
<proteinExistence type="predicted"/>